<dbReference type="Gene3D" id="3.30.70.120">
    <property type="match status" value="2"/>
</dbReference>
<sequence>MQTNKTDNIDLVCCIVNSQEGDQCIKLAAEKGVKTGTIFLGEGTARQGILKILGLDQIKKEVVLFVASSSIAKEAMDYIAEKKKMGRRNRGISFRMPLEEVIGTFSYKKEEVFLEERETMYQAIFVIVNKGEAETVMDAAQSAGVQGGTVINAHGSGEYETRRVFNIDIEPEKDIVLIITEKEKCKELTTKINEKLHLDDPNTGILFVTNISETKGLV</sequence>
<evidence type="ECO:0000313" key="2">
    <source>
        <dbReference type="Proteomes" id="UP000238205"/>
    </source>
</evidence>
<dbReference type="SMART" id="SM00938">
    <property type="entry name" value="P-II"/>
    <property type="match status" value="1"/>
</dbReference>
<dbReference type="OrthoDB" id="9803021at2"/>
<accession>A0A2T0VWH4</accession>
<dbReference type="SUPFAM" id="SSF54913">
    <property type="entry name" value="GlnB-like"/>
    <property type="match status" value="2"/>
</dbReference>
<gene>
    <name evidence="1" type="ORF">CLV38_1326</name>
</gene>
<evidence type="ECO:0008006" key="3">
    <source>
        <dbReference type="Google" id="ProtNLM"/>
    </source>
</evidence>
<dbReference type="Proteomes" id="UP000238205">
    <property type="component" value="Unassembled WGS sequence"/>
</dbReference>
<organism evidence="1 2">
    <name type="scientific">Alkalibacterium olivapovliticus</name>
    <dbReference type="NCBI Taxonomy" id="99907"/>
    <lineage>
        <taxon>Bacteria</taxon>
        <taxon>Bacillati</taxon>
        <taxon>Bacillota</taxon>
        <taxon>Bacilli</taxon>
        <taxon>Lactobacillales</taxon>
        <taxon>Carnobacteriaceae</taxon>
        <taxon>Alkalibacterium</taxon>
    </lineage>
</organism>
<proteinExistence type="predicted"/>
<protein>
    <recommendedName>
        <fullName evidence="3">Nitrogen regulatory protein P-II</fullName>
    </recommendedName>
</protein>
<dbReference type="EMBL" id="PVTO01000032">
    <property type="protein sequence ID" value="PRY76176.1"/>
    <property type="molecule type" value="Genomic_DNA"/>
</dbReference>
<evidence type="ECO:0000313" key="1">
    <source>
        <dbReference type="EMBL" id="PRY76176.1"/>
    </source>
</evidence>
<keyword evidence="2" id="KW-1185">Reference proteome</keyword>
<reference evidence="1 2" key="1">
    <citation type="submission" date="2018-03" db="EMBL/GenBank/DDBJ databases">
        <title>Genomic Encyclopedia of Archaeal and Bacterial Type Strains, Phase II (KMG-II): from individual species to whole genera.</title>
        <authorList>
            <person name="Goeker M."/>
        </authorList>
    </citation>
    <scope>NUCLEOTIDE SEQUENCE [LARGE SCALE GENOMIC DNA]</scope>
    <source>
        <strain evidence="1 2">DSM 13175</strain>
    </source>
</reference>
<dbReference type="GO" id="GO:0006808">
    <property type="term" value="P:regulation of nitrogen utilization"/>
    <property type="evidence" value="ECO:0007669"/>
    <property type="project" value="InterPro"/>
</dbReference>
<dbReference type="InterPro" id="IPR002187">
    <property type="entry name" value="N-reg_PII"/>
</dbReference>
<dbReference type="InterPro" id="IPR015867">
    <property type="entry name" value="N-reg_PII/ATP_PRibTrfase_C"/>
</dbReference>
<dbReference type="RefSeq" id="WP_106195861.1">
    <property type="nucleotide sequence ID" value="NZ_PVTO01000032.1"/>
</dbReference>
<dbReference type="AlphaFoldDB" id="A0A2T0VWH4"/>
<dbReference type="InterPro" id="IPR011322">
    <property type="entry name" value="N-reg_PII-like_a/b"/>
</dbReference>
<comment type="caution">
    <text evidence="1">The sequence shown here is derived from an EMBL/GenBank/DDBJ whole genome shotgun (WGS) entry which is preliminary data.</text>
</comment>
<name>A0A2T0VWH4_9LACT</name>
<dbReference type="GO" id="GO:0030234">
    <property type="term" value="F:enzyme regulator activity"/>
    <property type="evidence" value="ECO:0007669"/>
    <property type="project" value="InterPro"/>
</dbReference>
<dbReference type="Pfam" id="PF00543">
    <property type="entry name" value="P-II"/>
    <property type="match status" value="1"/>
</dbReference>
<dbReference type="PROSITE" id="PS51343">
    <property type="entry name" value="PII_GLNB_DOM"/>
    <property type="match status" value="1"/>
</dbReference>